<keyword evidence="1" id="KW-0472">Membrane</keyword>
<name>A0A0J9VNB5_PLAV1</name>
<dbReference type="InterPro" id="IPR022139">
    <property type="entry name" value="Fam-L/Fam-M-like_plasmodium"/>
</dbReference>
<dbReference type="Proteomes" id="UP000053327">
    <property type="component" value="Unassembled WGS sequence"/>
</dbReference>
<sequence>MKFFGNNNIKNSMKFSVLLNLFTYFFLIWNPSNDLCNASINLEMQYEGGVLLNKSNNRLLAKYETQKDLKYPRLRDKVSDDINNMNFKYRRNNTSTYNQLNKKNLNDLEAYKKAYKFRYSKKKGLAKLDCYYEKKIFNKIDEIYELSRNMQNDEKNFKKNIYKIFGYRLILFVISPIFGLIFPILFNKNGPFSNYCSSECNDNSNALHAHNGSENIYLKGSLSSTEWNVITSLHSLIFFSLLIIVLTVIIYTLAKVLKYERLKAGKGKMNIKEYCRFCKDIF</sequence>
<dbReference type="EMBL" id="KQ234759">
    <property type="protein sequence ID" value="KMZ88653.1"/>
    <property type="molecule type" value="Genomic_DNA"/>
</dbReference>
<evidence type="ECO:0000313" key="2">
    <source>
        <dbReference type="EMBL" id="KMZ88653.1"/>
    </source>
</evidence>
<dbReference type="AlphaFoldDB" id="A0A0J9VNB5"/>
<evidence type="ECO:0008006" key="4">
    <source>
        <dbReference type="Google" id="ProtNLM"/>
    </source>
</evidence>
<dbReference type="OrthoDB" id="10383532at2759"/>
<evidence type="ECO:0000256" key="1">
    <source>
        <dbReference type="SAM" id="Phobius"/>
    </source>
</evidence>
<accession>A0A0J9VNB5</accession>
<keyword evidence="1" id="KW-0812">Transmembrane</keyword>
<feature type="transmembrane region" description="Helical" evidence="1">
    <location>
        <begin position="233"/>
        <end position="254"/>
    </location>
</feature>
<protein>
    <recommendedName>
        <fullName evidence="4">Variable surface protein Vir35</fullName>
    </recommendedName>
</protein>
<keyword evidence="1" id="KW-1133">Transmembrane helix</keyword>
<feature type="transmembrane region" description="Helical" evidence="1">
    <location>
        <begin position="165"/>
        <end position="186"/>
    </location>
</feature>
<organism evidence="2 3">
    <name type="scientific">Plasmodium vivax (strain Brazil I)</name>
    <dbReference type="NCBI Taxonomy" id="1033975"/>
    <lineage>
        <taxon>Eukaryota</taxon>
        <taxon>Sar</taxon>
        <taxon>Alveolata</taxon>
        <taxon>Apicomplexa</taxon>
        <taxon>Aconoidasida</taxon>
        <taxon>Haemosporida</taxon>
        <taxon>Plasmodiidae</taxon>
        <taxon>Plasmodium</taxon>
        <taxon>Plasmodium (Plasmodium)</taxon>
    </lineage>
</organism>
<reference evidence="2 3" key="1">
    <citation type="submission" date="2011-08" db="EMBL/GenBank/DDBJ databases">
        <title>The Genome Sequence of Plasmodium vivax Brazil I.</title>
        <authorList>
            <consortium name="The Broad Institute Genome Sequencing Platform"/>
            <consortium name="The Broad Institute Genome Sequencing Center for Infectious Disease"/>
            <person name="Neafsey D."/>
            <person name="Carlton J."/>
            <person name="Barnwell J."/>
            <person name="Collins W."/>
            <person name="Escalante A."/>
            <person name="Mullikin J."/>
            <person name="Saul A."/>
            <person name="Guigo R."/>
            <person name="Camara F."/>
            <person name="Young S.K."/>
            <person name="Zeng Q."/>
            <person name="Gargeya S."/>
            <person name="Fitzgerald M."/>
            <person name="Haas B."/>
            <person name="Abouelleil A."/>
            <person name="Alvarado L."/>
            <person name="Arachchi H.M."/>
            <person name="Berlin A."/>
            <person name="Brown A."/>
            <person name="Chapman S.B."/>
            <person name="Chen Z."/>
            <person name="Dunbar C."/>
            <person name="Freedman E."/>
            <person name="Gearin G."/>
            <person name="Gellesch M."/>
            <person name="Goldberg J."/>
            <person name="Griggs A."/>
            <person name="Gujja S."/>
            <person name="Heiman D."/>
            <person name="Howarth C."/>
            <person name="Larson L."/>
            <person name="Lui A."/>
            <person name="MacDonald P.J.P."/>
            <person name="Montmayeur A."/>
            <person name="Murphy C."/>
            <person name="Neiman D."/>
            <person name="Pearson M."/>
            <person name="Priest M."/>
            <person name="Roberts A."/>
            <person name="Saif S."/>
            <person name="Shea T."/>
            <person name="Shenoy N."/>
            <person name="Sisk P."/>
            <person name="Stolte C."/>
            <person name="Sykes S."/>
            <person name="Wortman J."/>
            <person name="Nusbaum C."/>
            <person name="Birren B."/>
        </authorList>
    </citation>
    <scope>NUCLEOTIDE SEQUENCE [LARGE SCALE GENOMIC DNA]</scope>
    <source>
        <strain evidence="2 3">Brazil I</strain>
    </source>
</reference>
<gene>
    <name evidence="2" type="ORF">PVBG_06015</name>
</gene>
<dbReference type="Pfam" id="PF12420">
    <property type="entry name" value="DUF3671"/>
    <property type="match status" value="1"/>
</dbReference>
<proteinExistence type="predicted"/>
<evidence type="ECO:0000313" key="3">
    <source>
        <dbReference type="Proteomes" id="UP000053327"/>
    </source>
</evidence>